<feature type="region of interest" description="Disordered" evidence="1">
    <location>
        <begin position="1"/>
        <end position="35"/>
    </location>
</feature>
<feature type="region of interest" description="Disordered" evidence="1">
    <location>
        <begin position="155"/>
        <end position="217"/>
    </location>
</feature>
<reference evidence="2 3" key="1">
    <citation type="submission" date="2009-11" db="EMBL/GenBank/DDBJ databases">
        <title>Annotation of Allomyces macrogynus ATCC 38327.</title>
        <authorList>
            <consortium name="The Broad Institute Genome Sequencing Platform"/>
            <person name="Russ C."/>
            <person name="Cuomo C."/>
            <person name="Burger G."/>
            <person name="Gray M.W."/>
            <person name="Holland P.W.H."/>
            <person name="King N."/>
            <person name="Lang F.B.F."/>
            <person name="Roger A.J."/>
            <person name="Ruiz-Trillo I."/>
            <person name="Young S.K."/>
            <person name="Zeng Q."/>
            <person name="Gargeya S."/>
            <person name="Fitzgerald M."/>
            <person name="Haas B."/>
            <person name="Abouelleil A."/>
            <person name="Alvarado L."/>
            <person name="Arachchi H.M."/>
            <person name="Berlin A."/>
            <person name="Chapman S.B."/>
            <person name="Gearin G."/>
            <person name="Goldberg J."/>
            <person name="Griggs A."/>
            <person name="Gujja S."/>
            <person name="Hansen M."/>
            <person name="Heiman D."/>
            <person name="Howarth C."/>
            <person name="Larimer J."/>
            <person name="Lui A."/>
            <person name="MacDonald P.J.P."/>
            <person name="McCowen C."/>
            <person name="Montmayeur A."/>
            <person name="Murphy C."/>
            <person name="Neiman D."/>
            <person name="Pearson M."/>
            <person name="Priest M."/>
            <person name="Roberts A."/>
            <person name="Saif S."/>
            <person name="Shea T."/>
            <person name="Sisk P."/>
            <person name="Stolte C."/>
            <person name="Sykes S."/>
            <person name="Wortman J."/>
            <person name="Nusbaum C."/>
            <person name="Birren B."/>
        </authorList>
    </citation>
    <scope>NUCLEOTIDE SEQUENCE [LARGE SCALE GENOMIC DNA]</scope>
    <source>
        <strain evidence="2 3">ATCC 38327</strain>
    </source>
</reference>
<proteinExistence type="predicted"/>
<organism evidence="2 3">
    <name type="scientific">Allomyces macrogynus (strain ATCC 38327)</name>
    <name type="common">Allomyces javanicus var. macrogynus</name>
    <dbReference type="NCBI Taxonomy" id="578462"/>
    <lineage>
        <taxon>Eukaryota</taxon>
        <taxon>Fungi</taxon>
        <taxon>Fungi incertae sedis</taxon>
        <taxon>Blastocladiomycota</taxon>
        <taxon>Blastocladiomycetes</taxon>
        <taxon>Blastocladiales</taxon>
        <taxon>Blastocladiaceae</taxon>
        <taxon>Allomyces</taxon>
    </lineage>
</organism>
<dbReference type="VEuPathDB" id="FungiDB:AMAG_19932"/>
<name>A0A0L0T3N3_ALLM3</name>
<keyword evidence="3" id="KW-1185">Reference proteome</keyword>
<evidence type="ECO:0000313" key="3">
    <source>
        <dbReference type="Proteomes" id="UP000054350"/>
    </source>
</evidence>
<feature type="compositionally biased region" description="Polar residues" evidence="1">
    <location>
        <begin position="171"/>
        <end position="185"/>
    </location>
</feature>
<evidence type="ECO:0000256" key="1">
    <source>
        <dbReference type="SAM" id="MobiDB-lite"/>
    </source>
</evidence>
<protein>
    <submittedName>
        <fullName evidence="2">Uncharacterized protein</fullName>
    </submittedName>
</protein>
<dbReference type="AlphaFoldDB" id="A0A0L0T3N3"/>
<reference evidence="3" key="2">
    <citation type="submission" date="2009-11" db="EMBL/GenBank/DDBJ databases">
        <title>The Genome Sequence of Allomyces macrogynus strain ATCC 38327.</title>
        <authorList>
            <consortium name="The Broad Institute Genome Sequencing Platform"/>
            <person name="Russ C."/>
            <person name="Cuomo C."/>
            <person name="Shea T."/>
            <person name="Young S.K."/>
            <person name="Zeng Q."/>
            <person name="Koehrsen M."/>
            <person name="Haas B."/>
            <person name="Borodovsky M."/>
            <person name="Guigo R."/>
            <person name="Alvarado L."/>
            <person name="Berlin A."/>
            <person name="Borenstein D."/>
            <person name="Chen Z."/>
            <person name="Engels R."/>
            <person name="Freedman E."/>
            <person name="Gellesch M."/>
            <person name="Goldberg J."/>
            <person name="Griggs A."/>
            <person name="Gujja S."/>
            <person name="Heiman D."/>
            <person name="Hepburn T."/>
            <person name="Howarth C."/>
            <person name="Jen D."/>
            <person name="Larson L."/>
            <person name="Lewis B."/>
            <person name="Mehta T."/>
            <person name="Park D."/>
            <person name="Pearson M."/>
            <person name="Roberts A."/>
            <person name="Saif S."/>
            <person name="Shenoy N."/>
            <person name="Sisk P."/>
            <person name="Stolte C."/>
            <person name="Sykes S."/>
            <person name="Walk T."/>
            <person name="White J."/>
            <person name="Yandava C."/>
            <person name="Burger G."/>
            <person name="Gray M.W."/>
            <person name="Holland P.W.H."/>
            <person name="King N."/>
            <person name="Lang F.B.F."/>
            <person name="Roger A.J."/>
            <person name="Ruiz-Trillo I."/>
            <person name="Lander E."/>
            <person name="Nusbaum C."/>
        </authorList>
    </citation>
    <scope>NUCLEOTIDE SEQUENCE [LARGE SCALE GENOMIC DNA]</scope>
    <source>
        <strain evidence="3">ATCC 38327</strain>
    </source>
</reference>
<gene>
    <name evidence="2" type="ORF">AMAG_19932</name>
</gene>
<evidence type="ECO:0000313" key="2">
    <source>
        <dbReference type="EMBL" id="KNE69438.1"/>
    </source>
</evidence>
<accession>A0A0L0T3N3</accession>
<dbReference type="Proteomes" id="UP000054350">
    <property type="component" value="Unassembled WGS sequence"/>
</dbReference>
<sequence>MTTTAMISDDDRPLRPRRYVPRRPQAPMPMTWMPGSAEIPVPPLVDLAGEGLPPVEGRHRGHRHHRHRPHLHHSASVSHVPDLEALLVAEAVRESLREVEMGGGAAAAGPSAAPVPPAAEAAAGAPTAVATHDADDDVPIATLLATTLGRASVSVPAVPPRDAPPEHAASPTESAVPNSVPTGNQLRAAPVERPRPVSVAHSEPARPKSAHLGDDDVLMMDRMGGVALTSA</sequence>
<feature type="compositionally biased region" description="Basic and acidic residues" evidence="1">
    <location>
        <begin position="203"/>
        <end position="214"/>
    </location>
</feature>
<dbReference type="EMBL" id="GG745360">
    <property type="protein sequence ID" value="KNE69438.1"/>
    <property type="molecule type" value="Genomic_DNA"/>
</dbReference>